<keyword evidence="6" id="KW-0677">Repeat</keyword>
<organism evidence="15 16">
    <name type="scientific">Trichomalopsis sarcophagae</name>
    <dbReference type="NCBI Taxonomy" id="543379"/>
    <lineage>
        <taxon>Eukaryota</taxon>
        <taxon>Metazoa</taxon>
        <taxon>Ecdysozoa</taxon>
        <taxon>Arthropoda</taxon>
        <taxon>Hexapoda</taxon>
        <taxon>Insecta</taxon>
        <taxon>Pterygota</taxon>
        <taxon>Neoptera</taxon>
        <taxon>Endopterygota</taxon>
        <taxon>Hymenoptera</taxon>
        <taxon>Apocrita</taxon>
        <taxon>Proctotrupomorpha</taxon>
        <taxon>Chalcidoidea</taxon>
        <taxon>Pteromalidae</taxon>
        <taxon>Pteromalinae</taxon>
        <taxon>Trichomalopsis</taxon>
    </lineage>
</organism>
<dbReference type="Proteomes" id="UP000215335">
    <property type="component" value="Unassembled WGS sequence"/>
</dbReference>
<dbReference type="PANTHER" id="PTHR45703">
    <property type="entry name" value="DYNEIN HEAVY CHAIN"/>
    <property type="match status" value="1"/>
</dbReference>
<evidence type="ECO:0000313" key="15">
    <source>
        <dbReference type="EMBL" id="OXU26344.1"/>
    </source>
</evidence>
<keyword evidence="12" id="KW-0206">Cytoskeleton</keyword>
<dbReference type="InterPro" id="IPR043157">
    <property type="entry name" value="Dynein_AAA1S"/>
</dbReference>
<dbReference type="Gene3D" id="1.20.140.100">
    <property type="entry name" value="Dynein heavy chain, N-terminal domain 2"/>
    <property type="match status" value="1"/>
</dbReference>
<dbReference type="InterPro" id="IPR041658">
    <property type="entry name" value="AAA_lid_11"/>
</dbReference>
<dbReference type="Gene3D" id="1.10.8.720">
    <property type="entry name" value="Region D6 of dynein motor"/>
    <property type="match status" value="1"/>
</dbReference>
<dbReference type="Gene3D" id="1.20.920.20">
    <property type="match status" value="1"/>
</dbReference>
<accession>A0A232F679</accession>
<dbReference type="Pfam" id="PF12777">
    <property type="entry name" value="MT"/>
    <property type="match status" value="1"/>
</dbReference>
<feature type="coiled-coil region" evidence="13">
    <location>
        <begin position="2417"/>
        <end position="2458"/>
    </location>
</feature>
<dbReference type="Gene3D" id="3.10.490.20">
    <property type="match status" value="1"/>
</dbReference>
<dbReference type="Pfam" id="PF03028">
    <property type="entry name" value="Dynein_heavy"/>
    <property type="match status" value="1"/>
</dbReference>
<dbReference type="Gene3D" id="3.40.50.300">
    <property type="entry name" value="P-loop containing nucleotide triphosphate hydrolases"/>
    <property type="match status" value="5"/>
</dbReference>
<dbReference type="InterPro" id="IPR024317">
    <property type="entry name" value="Dynein_heavy_chain_D4_dom"/>
</dbReference>
<gene>
    <name evidence="15" type="ORF">TSAR_003471</name>
</gene>
<dbReference type="PANTHER" id="PTHR45703:SF22">
    <property type="entry name" value="DYNEIN CYTOPLASMIC 2 HEAVY CHAIN 1"/>
    <property type="match status" value="1"/>
</dbReference>
<dbReference type="Gene3D" id="3.20.180.20">
    <property type="entry name" value="Dynein heavy chain, N-terminal domain 2"/>
    <property type="match status" value="1"/>
</dbReference>
<evidence type="ECO:0000256" key="3">
    <source>
        <dbReference type="ARBA" id="ARBA00022197"/>
    </source>
</evidence>
<evidence type="ECO:0000256" key="1">
    <source>
        <dbReference type="ARBA" id="ARBA00004245"/>
    </source>
</evidence>
<dbReference type="GO" id="GO:0000235">
    <property type="term" value="C:astral microtubule"/>
    <property type="evidence" value="ECO:0007669"/>
    <property type="project" value="UniProtKB-ARBA"/>
</dbReference>
<keyword evidence="8" id="KW-0067">ATP-binding</keyword>
<dbReference type="InterPro" id="IPR042219">
    <property type="entry name" value="AAA_lid_11_sf"/>
</dbReference>
<evidence type="ECO:0000256" key="8">
    <source>
        <dbReference type="ARBA" id="ARBA00022840"/>
    </source>
</evidence>
<feature type="domain" description="AAA+ ATPase" evidence="14">
    <location>
        <begin position="1046"/>
        <end position="1183"/>
    </location>
</feature>
<dbReference type="InterPro" id="IPR024743">
    <property type="entry name" value="Dynein_HC_stalk"/>
</dbReference>
<sequence>VANFHNTIGDRMIPSQRPLMLATALELAGAVREQSGVAWSDPRAVDVFTNRLRELVKKFARQNSELAAKHAALRDLVCSLLKGDAINLVANQNTWKDTLRSMRDIVGSVEVDYGNTKVWKLHWDRQLLKALGIAYRAALPQLLKKLPEIRVELTFRDESLQWRPSLEDIRMKLYSGIRRFLAIPTNFRGVGDQVDGHFQTLIPRSAYLFGALYKEAEILLNALESLRVKWLPLVAPAKIDIGETLKGKQPQDWEKAFKDAKQWAQEVGKLRANEVKISCIVVDTGTIRNDLESLSRRYWERLALDLRAEASSRLVSIVDFLFSASKKLSHRARTIEEIGEAYEAYSHIQTQSDEIAKELEDVSGLGRILAAWTREKLDGLSNAHTAWDSLKERLDNYHGVMLHQLEEAKLNLRHQVLAVHDEQERWNAKWSTRPEVITRDWIELMREKWTNLTEQRDTLVSDCKRLNLPVDEIFESDERMIAQIEAELEAEELNSKFQNEFIEELQRHEEEEWSVARRRLHKLHDWLDSWESRIQLQSRSQLEDQPSLQEETAKLQANSFIGRKITELREAVDCAQLLRGDELAEEHWNELKEIIELTRIKRMNEITLGHLLQKAGLIKANAERIKDVTKRAAAESGIRQAITELEAWESYTSLPLQESRDSKNEGVYIIGDYSTLLARAGELRLILEGAKGAAGYERFASRAARCEASLYELEERIKVLSVVQRKWIYLDPVYGSGAAPSDSGRWARADKEFRYLMGEIARDPKIPSLKNLPFHALANLKDLMDRCQRSLDDFLEEKRSAYPRLYFLSDEDLLELVSGKGKGLDVHLSKLYQGVGSVEKENGCITSVVSPEGERLKLSERVSLSESFPRWLLTLEEGIRNALQQSLNTCLLEQTPDIAAYPTQILLLCERIRFTEKCEMAIDDDTVGLKNLLKFLENQRTRYRGLEDPDDALKSLKAKNLLLETVHHLHIVRNLLDVVAEKEKLAWNWSRQLRTYKSGGGAIIRCAKAEFPYRFEYQGAAVGLVRTALTEKCYLALTQAMKLGLGGSPTGPAGTGKTESVKALGSILGRRVLVFNCDEGMDSGSMRRILSGLAQAGAWGCFDEFNRLEEGTMSAVAMLIRPLQEAVRDGASKANLGGLEIPVDPHCCLFITMNPAGDDYGGRRKLPDSLARLFRPIGMAHPNKANIVKSLLECAGFTNASTLADQLVETFDTAEKLLSKQPHYDWGLRALRSVLSAIPASSDEINENTRMLAAIQSSTMPKLIDKDASKFLTLLNDIFPSASSASSGVVIKEKENLQSILSEFCVSQGLHDSLISRCVQLHDQLQTRSGAAIVGPPGSGKSLIIRSLAEALSRTGEPVKLFSIYPGAISKSKLLGSVDPQTREFKEGLLSSAISNCGSQPLWIILNGDVEPEWAEALNSALDDNRILTLPNGVGIKLGYETRFIFESHKLSGASPATVSRLGIVYLGTVSAATLLKAPLMKDLPSVASNIVASHLCSLIDQVLKVKKDQKSASGLLHSALVHFRYAHTQASCTYALLNSMCGQIEDATSREDLARSIYQLTGIYCPDSGAPYDVLYNKQKDALDQFTIDARTIETEDGSVYLSGLQGLHSYTISCVICGKCTMKRVSGSMQRGMNASSPWIISGQAVIFRGPTGCGKNAMLSAILTLVKNESGESFMMVKASSLYGSKDLITRLKRSCIKLDSSAGGRTYKPKNGSKLILVVEDLHLASKSLQELIRQLIQEGGFYEDDLEFAKIPLTIVSTGDASTKLHPRLDSLLASHYVPSLKAKELDSIVELHLRESLKSDEIMIKAWITKMSPTIVEAFNEITADKTSVKWTPRDLMMWIDSLKYYPKPENEAQITSYLIDASRRLFRPKLLLKQQRRLESTVYSRSSAAPTTGDNVYVWNRTNSGLALLSESHWKSELENAVTKCIREGDTMSTTVSSYLLEISAGISWGLGCEQRGILLTGRPGAGRKSATKIVSVISSLRLVDSGPGKGKSAVKAAVQAAGIDGEPTILLLEEHHLREEGFAVLASAIIFNGELPGLYTTEELDGLVAPLADLAAREEFSGNLEQYLYHRLRKHLKVALIVDANDLKEPWLSRSNLLRHCVQTTGQSLGSEWWLMEGPLTELASLYRDPSKDVDEEFSGVKEVIQAHLNASSSQQAPARFLALLHKWKELREQWLEEILSKLKNLNAGIERLKEAGDRVAKLEEDVTKQRRELEVERGRANAALEQITATMRGATGQRGEMAALKTETERESAELARRKADIEGELGKVEPLVEQASQAVAGISSDALSEVRSLRAPPAPVRDVLEGVLRLMGIRDTSWNSMKTFLAKRGIKEEIRNWDARRSTAASLEAVSKLVKERPESFEEKTAKRASVAAAPLAAWVLANLQYGQILQQVAPLEREQRVLADRLAAAEAQIGKLESGLNSVESKVAQLQEELAAHSRGAAELQLRTEATESSLATARALLGKLDAEHADWQTQSQMLSKRKNRIGIEAANAAALLVYQNPPKNDEKRKQVVDLLISERDRLQWRGQGLPVDTESFVGAARSVRGNLVPLFLDPSGVAVNWLRTHVGETRLETTRPGDSRFLTSVELAVRFGKPLLVEEIVQLPAILLPLLRKRPLRIGDRSLPAQLGFQLFLATRQESLAEELPSEADATLVKISLGSGSRSLAERLVEKAILQETPEVEVRRREALEREEKLSGEIESARLDLLVQLGAARGQDILQEAQSQQGGGLLATLELTQSKAKEIARALEESRRDLEDINKRSKEHERLAKFTAILYKFVRSFAALSSLYVFTAEAITEIFLEAEKLRNGVHSASRDEREKVLEKSVITLTLHHCTKAVYRKHRLPLALHLAMSLSSVPEEQRGLLLSGESAYISGNSDLDAPSYVPAEQKSAMVQKLKQSWVSNIVSIYAEESMSHFEKILVIQALHPEHLHTALSKWAAQQLGVKNLTPPSWTLKQIAEENEKRPVLLLLSPGADPEPELSGLVANQMVTATGFNEVSLGQGHVAQAEAALETACKQGSWLLLSNLQLALNWLPRLEAILRSPSCTTNRNPNTRIWMTTEECSGFYTGLSGLCLKLAYEPPEGVKRNVKRSLQQLQQRQPAIPDPCKSLLISWLHAILQERRKFVPQGWIKAYSWSEADLEAACELVVRRNPRDSLKKTEDWEADRGILDVAVYGGLLQDEYDMRMLRAILRQVWSKDTYTGRRKLGGAVSVPKANSENPIYMIDRLDDADSLQVYFGLPANAHRAWEKSAAELTLRYLNDILRKNAKVRKDNADGRMSSSVLKIVKDLKLIIDQQRIDDPRSGKKENREFRDDPLKRFFVDEVTTTRQLLRLVRYDLDSLRSADDLKTPAKWISEWQSGPREILPFVNRLIARYQSLASLSGLPNKVELCWFARPDAFLSALKQYTARESGRPFENLRLRTKWTEDSDSRDGGWKTAVYVEGLLLTGARIENGILEEVTANASSVVTAPPCLIAFVDDTANNSSGEKQAGTEWRDADMELTTDYCALQVPVYTDSFRSHLICSLPVPYVKEQRDVWHQRGISFHLRSN</sequence>
<dbReference type="InterPro" id="IPR013602">
    <property type="entry name" value="Dynein_heavy_linker"/>
</dbReference>
<evidence type="ECO:0000259" key="14">
    <source>
        <dbReference type="SMART" id="SM00382"/>
    </source>
</evidence>
<evidence type="ECO:0000256" key="4">
    <source>
        <dbReference type="ARBA" id="ARBA00022490"/>
    </source>
</evidence>
<keyword evidence="9" id="KW-0243">Dynein</keyword>
<comment type="caution">
    <text evidence="15">The sequence shown here is derived from an EMBL/GenBank/DDBJ whole genome shotgun (WGS) entry which is preliminary data.</text>
</comment>
<dbReference type="Gene3D" id="1.20.920.30">
    <property type="match status" value="1"/>
</dbReference>
<dbReference type="STRING" id="543379.A0A232F679"/>
<dbReference type="InterPro" id="IPR035706">
    <property type="entry name" value="AAA_9"/>
</dbReference>
<dbReference type="InterPro" id="IPR027417">
    <property type="entry name" value="P-loop_NTPase"/>
</dbReference>
<dbReference type="SUPFAM" id="SSF52540">
    <property type="entry name" value="P-loop containing nucleoside triphosphate hydrolases"/>
    <property type="match status" value="3"/>
</dbReference>
<comment type="subcellular location">
    <subcellularLocation>
        <location evidence="1">Cytoplasm</location>
        <location evidence="1">Cytoskeleton</location>
    </subcellularLocation>
</comment>
<keyword evidence="16" id="KW-1185">Reference proteome</keyword>
<evidence type="ECO:0000256" key="2">
    <source>
        <dbReference type="ARBA" id="ARBA00008887"/>
    </source>
</evidence>
<evidence type="ECO:0000256" key="13">
    <source>
        <dbReference type="SAM" id="Coils"/>
    </source>
</evidence>
<dbReference type="FunFam" id="3.40.50.300:FF:000996">
    <property type="entry name" value="Cytoplasmic dynein heavy chain"/>
    <property type="match status" value="1"/>
</dbReference>
<dbReference type="OrthoDB" id="447173at2759"/>
<feature type="coiled-coil region" evidence="13">
    <location>
        <begin position="2745"/>
        <end position="2779"/>
    </location>
</feature>
<dbReference type="Pfam" id="PF12781">
    <property type="entry name" value="AAA_9"/>
    <property type="match status" value="1"/>
</dbReference>
<dbReference type="Pfam" id="PF18199">
    <property type="entry name" value="Dynein_C"/>
    <property type="match status" value="1"/>
</dbReference>
<dbReference type="GO" id="GO:0005524">
    <property type="term" value="F:ATP binding"/>
    <property type="evidence" value="ECO:0007669"/>
    <property type="project" value="UniProtKB-KW"/>
</dbReference>
<dbReference type="InterPro" id="IPR004273">
    <property type="entry name" value="Dynein_heavy_D6_P-loop"/>
</dbReference>
<dbReference type="EMBL" id="NNAY01000818">
    <property type="protein sequence ID" value="OXU26344.1"/>
    <property type="molecule type" value="Genomic_DNA"/>
</dbReference>
<keyword evidence="10 13" id="KW-0175">Coiled coil</keyword>
<dbReference type="GO" id="GO:0030286">
    <property type="term" value="C:dynein complex"/>
    <property type="evidence" value="ECO:0007669"/>
    <property type="project" value="UniProtKB-KW"/>
</dbReference>
<dbReference type="InterPro" id="IPR026983">
    <property type="entry name" value="DHC"/>
</dbReference>
<evidence type="ECO:0000256" key="10">
    <source>
        <dbReference type="ARBA" id="ARBA00023054"/>
    </source>
</evidence>
<evidence type="ECO:0000256" key="6">
    <source>
        <dbReference type="ARBA" id="ARBA00022737"/>
    </source>
</evidence>
<dbReference type="GO" id="GO:0000070">
    <property type="term" value="P:mitotic sister chromatid segregation"/>
    <property type="evidence" value="ECO:0007669"/>
    <property type="project" value="UniProtKB-ARBA"/>
</dbReference>
<dbReference type="GO" id="GO:0051959">
    <property type="term" value="F:dynein light intermediate chain binding"/>
    <property type="evidence" value="ECO:0007669"/>
    <property type="project" value="InterPro"/>
</dbReference>
<keyword evidence="7" id="KW-0547">Nucleotide-binding</keyword>
<dbReference type="InterPro" id="IPR042228">
    <property type="entry name" value="Dynein_linker_3"/>
</dbReference>
<keyword evidence="5" id="KW-0493">Microtubule</keyword>
<proteinExistence type="inferred from homology"/>
<dbReference type="GO" id="GO:1902850">
    <property type="term" value="P:microtubule cytoskeleton organization involved in mitosis"/>
    <property type="evidence" value="ECO:0007669"/>
    <property type="project" value="UniProtKB-ARBA"/>
</dbReference>
<dbReference type="InterPro" id="IPR041228">
    <property type="entry name" value="Dynein_C"/>
</dbReference>
<dbReference type="Pfam" id="PF18198">
    <property type="entry name" value="AAA_lid_11"/>
    <property type="match status" value="1"/>
</dbReference>
<evidence type="ECO:0000256" key="9">
    <source>
        <dbReference type="ARBA" id="ARBA00023017"/>
    </source>
</evidence>
<dbReference type="GO" id="GO:0030473">
    <property type="term" value="P:nuclear migration along microtubule"/>
    <property type="evidence" value="ECO:0007669"/>
    <property type="project" value="UniProtKB-ARBA"/>
</dbReference>
<dbReference type="InterPro" id="IPR042222">
    <property type="entry name" value="Dynein_2_N"/>
</dbReference>
<protein>
    <recommendedName>
        <fullName evidence="3">Dynein heavy chain, cytoplasmic</fullName>
    </recommendedName>
</protein>
<name>A0A232F679_9HYME</name>
<dbReference type="Gene3D" id="1.10.8.710">
    <property type="match status" value="1"/>
</dbReference>
<dbReference type="InterPro" id="IPR035699">
    <property type="entry name" value="AAA_6"/>
</dbReference>
<dbReference type="InterPro" id="IPR043160">
    <property type="entry name" value="Dynein_C_barrel"/>
</dbReference>
<feature type="non-terminal residue" evidence="15">
    <location>
        <position position="1"/>
    </location>
</feature>
<feature type="domain" description="AAA+ ATPase" evidence="14">
    <location>
        <begin position="1327"/>
        <end position="1471"/>
    </location>
</feature>
<dbReference type="Gene3D" id="1.20.58.1120">
    <property type="match status" value="1"/>
</dbReference>
<dbReference type="Pfam" id="PF12774">
    <property type="entry name" value="AAA_6"/>
    <property type="match status" value="1"/>
</dbReference>
<dbReference type="InterPro" id="IPR003593">
    <property type="entry name" value="AAA+_ATPase"/>
</dbReference>
<feature type="domain" description="AAA+ ATPase" evidence="14">
    <location>
        <begin position="1644"/>
        <end position="1806"/>
    </location>
</feature>
<dbReference type="GO" id="GO:0045505">
    <property type="term" value="F:dynein intermediate chain binding"/>
    <property type="evidence" value="ECO:0007669"/>
    <property type="project" value="InterPro"/>
</dbReference>
<evidence type="ECO:0000256" key="7">
    <source>
        <dbReference type="ARBA" id="ARBA00022741"/>
    </source>
</evidence>
<dbReference type="GO" id="GO:0008569">
    <property type="term" value="F:minus-end-directed microtubule motor activity"/>
    <property type="evidence" value="ECO:0007669"/>
    <property type="project" value="InterPro"/>
</dbReference>
<reference evidence="15 16" key="1">
    <citation type="journal article" date="2017" name="Curr. Biol.">
        <title>The Evolution of Venom by Co-option of Single-Copy Genes.</title>
        <authorList>
            <person name="Martinson E.O."/>
            <person name="Mrinalini"/>
            <person name="Kelkar Y.D."/>
            <person name="Chang C.H."/>
            <person name="Werren J.H."/>
        </authorList>
    </citation>
    <scope>NUCLEOTIDE SEQUENCE [LARGE SCALE GENOMIC DNA]</scope>
    <source>
        <strain evidence="15 16">Alberta</strain>
        <tissue evidence="15">Whole body</tissue>
    </source>
</reference>
<dbReference type="Pfam" id="PF12775">
    <property type="entry name" value="AAA_7"/>
    <property type="match status" value="1"/>
</dbReference>
<feature type="coiled-coil region" evidence="13">
    <location>
        <begin position="2184"/>
        <end position="2274"/>
    </location>
</feature>
<keyword evidence="11" id="KW-0505">Motor protein</keyword>
<evidence type="ECO:0000313" key="16">
    <source>
        <dbReference type="Proteomes" id="UP000215335"/>
    </source>
</evidence>
<dbReference type="Pfam" id="PF12780">
    <property type="entry name" value="AAA_8"/>
    <property type="match status" value="1"/>
</dbReference>
<keyword evidence="4" id="KW-0963">Cytoplasm</keyword>
<evidence type="ECO:0000256" key="11">
    <source>
        <dbReference type="ARBA" id="ARBA00023175"/>
    </source>
</evidence>
<evidence type="ECO:0000256" key="12">
    <source>
        <dbReference type="ARBA" id="ARBA00023212"/>
    </source>
</evidence>
<dbReference type="GO" id="GO:0005938">
    <property type="term" value="C:cell cortex"/>
    <property type="evidence" value="ECO:0007669"/>
    <property type="project" value="UniProtKB-ARBA"/>
</dbReference>
<evidence type="ECO:0000256" key="5">
    <source>
        <dbReference type="ARBA" id="ARBA00022701"/>
    </source>
</evidence>
<dbReference type="SMART" id="SM00382">
    <property type="entry name" value="AAA"/>
    <property type="match status" value="3"/>
</dbReference>
<dbReference type="Pfam" id="PF08393">
    <property type="entry name" value="DHC_N2"/>
    <property type="match status" value="1"/>
</dbReference>
<comment type="similarity">
    <text evidence="2">Belongs to the dynein heavy chain family.</text>
</comment>